<gene>
    <name evidence="2" type="ORF">MN202_01860</name>
</gene>
<keyword evidence="1" id="KW-0732">Signal</keyword>
<reference evidence="2 3" key="1">
    <citation type="journal article" date="2023" name="Ecotoxicol. Environ. Saf.">
        <title>Mercury remediation potential of mercury-resistant strain Rheinheimera metallidurans sp. nov. isolated from a municipal waste dumping site.</title>
        <authorList>
            <person name="Yadav V."/>
            <person name="Manjhi A."/>
            <person name="Vadakedath N."/>
        </authorList>
    </citation>
    <scope>NUCLEOTIDE SEQUENCE [LARGE SCALE GENOMIC DNA]</scope>
    <source>
        <strain evidence="2 3">E-49</strain>
    </source>
</reference>
<comment type="caution">
    <text evidence="2">The sequence shown here is derived from an EMBL/GenBank/DDBJ whole genome shotgun (WGS) entry which is preliminary data.</text>
</comment>
<evidence type="ECO:0000313" key="2">
    <source>
        <dbReference type="EMBL" id="MEH8015966.1"/>
    </source>
</evidence>
<evidence type="ECO:0000313" key="3">
    <source>
        <dbReference type="Proteomes" id="UP001375382"/>
    </source>
</evidence>
<evidence type="ECO:0000256" key="1">
    <source>
        <dbReference type="SAM" id="SignalP"/>
    </source>
</evidence>
<dbReference type="Proteomes" id="UP001375382">
    <property type="component" value="Unassembled WGS sequence"/>
</dbReference>
<dbReference type="EMBL" id="JALAAR010000001">
    <property type="protein sequence ID" value="MEH8015966.1"/>
    <property type="molecule type" value="Genomic_DNA"/>
</dbReference>
<keyword evidence="3" id="KW-1185">Reference proteome</keyword>
<feature type="signal peptide" evidence="1">
    <location>
        <begin position="1"/>
        <end position="23"/>
    </location>
</feature>
<accession>A0ABU8C2U7</accession>
<protein>
    <submittedName>
        <fullName evidence="2">Uncharacterized protein</fullName>
    </submittedName>
</protein>
<dbReference type="RefSeq" id="WP_335734381.1">
    <property type="nucleotide sequence ID" value="NZ_JALAAR010000001.1"/>
</dbReference>
<sequence length="95" mass="10000">MKTLTKLTLATLFAVSVAAPASANTLTESLSEVVSNQLTDISQSIKLQAKQQLENTISELFFNLGSEQAEQAVQNTTAPAISAATVTDDASQSQQ</sequence>
<name>A0ABU8C2U7_9GAMM</name>
<organism evidence="2 3">
    <name type="scientific">Rheinheimera muenzenbergensis</name>
    <dbReference type="NCBI Taxonomy" id="1193628"/>
    <lineage>
        <taxon>Bacteria</taxon>
        <taxon>Pseudomonadati</taxon>
        <taxon>Pseudomonadota</taxon>
        <taxon>Gammaproteobacteria</taxon>
        <taxon>Chromatiales</taxon>
        <taxon>Chromatiaceae</taxon>
        <taxon>Rheinheimera</taxon>
    </lineage>
</organism>
<proteinExistence type="predicted"/>
<feature type="chain" id="PRO_5045176694" evidence="1">
    <location>
        <begin position="24"/>
        <end position="95"/>
    </location>
</feature>